<keyword evidence="2" id="KW-1185">Reference proteome</keyword>
<dbReference type="Proteomes" id="UP001358193">
    <property type="component" value="Segment"/>
</dbReference>
<accession>A0ABZ0Z384</accession>
<reference evidence="1 2" key="1">
    <citation type="submission" date="2023-11" db="EMBL/GenBank/DDBJ databases">
        <authorList>
            <person name="Cook R."/>
            <person name="Crisci M."/>
            <person name="Pye H."/>
            <person name="Adriaenssens E."/>
            <person name="Santini J."/>
        </authorList>
    </citation>
    <scope>NUCLEOTIDE SEQUENCE [LARGE SCALE GENOMIC DNA]</scope>
    <source>
        <strain evidence="1">Lak_Megaphage_Sonny</strain>
    </source>
</reference>
<proteinExistence type="predicted"/>
<dbReference type="EMBL" id="OR769223">
    <property type="protein sequence ID" value="WQJ53618.1"/>
    <property type="molecule type" value="Genomic_DNA"/>
</dbReference>
<protein>
    <submittedName>
        <fullName evidence="1">Uncharacterized protein</fullName>
    </submittedName>
</protein>
<evidence type="ECO:0000313" key="2">
    <source>
        <dbReference type="Proteomes" id="UP001358193"/>
    </source>
</evidence>
<organism evidence="1 2">
    <name type="scientific">phage Lak_Megaphage_Sonny</name>
    <dbReference type="NCBI Taxonomy" id="3109229"/>
    <lineage>
        <taxon>Viruses</taxon>
        <taxon>Duplodnaviria</taxon>
        <taxon>Heunggongvirae</taxon>
        <taxon>Uroviricota</taxon>
        <taxon>Caudoviricetes</taxon>
        <taxon>Caudoviricetes code 15 clade</taxon>
    </lineage>
</organism>
<name>A0ABZ0Z384_9CAUD</name>
<sequence length="105" mass="12260">MEQYNNPFNVIGIGNPMPPKKPCMTGADFADDSNRGSGDLFVRTGEHPSAYWSDEWKQKREETLKQQRKDKNKVYGYLEERPMLVFVDEPIPDENIKFSKEDLKF</sequence>
<evidence type="ECO:0000313" key="1">
    <source>
        <dbReference type="EMBL" id="WQJ53618.1"/>
    </source>
</evidence>